<dbReference type="GO" id="GO:0000287">
    <property type="term" value="F:magnesium ion binding"/>
    <property type="evidence" value="ECO:0007669"/>
    <property type="project" value="InterPro"/>
</dbReference>
<dbReference type="GO" id="GO:0008973">
    <property type="term" value="F:phosphopentomutase activity"/>
    <property type="evidence" value="ECO:0007669"/>
    <property type="project" value="TreeGrafter"/>
</dbReference>
<evidence type="ECO:0000256" key="6">
    <source>
        <dbReference type="ARBA" id="ARBA00012728"/>
    </source>
</evidence>
<dbReference type="Gene3D" id="3.40.120.10">
    <property type="entry name" value="Alpha-D-Glucose-1,6-Bisphosphate, subunit A, domain 3"/>
    <property type="match status" value="3"/>
</dbReference>
<reference evidence="19" key="2">
    <citation type="submission" date="2021-04" db="EMBL/GenBank/DDBJ databases">
        <authorList>
            <person name="Gilroy R."/>
        </authorList>
    </citation>
    <scope>NUCLEOTIDE SEQUENCE</scope>
    <source>
        <strain evidence="19">CHK192-19661</strain>
    </source>
</reference>
<dbReference type="SUPFAM" id="SSF53738">
    <property type="entry name" value="Phosphoglucomutase, first 3 domains"/>
    <property type="match status" value="3"/>
</dbReference>
<dbReference type="InterPro" id="IPR005843">
    <property type="entry name" value="A-D-PHexomutase_C"/>
</dbReference>
<evidence type="ECO:0000256" key="14">
    <source>
        <dbReference type="RuleBase" id="RU004326"/>
    </source>
</evidence>
<dbReference type="InterPro" id="IPR005844">
    <property type="entry name" value="A-D-PHexomutase_a/b/a-I"/>
</dbReference>
<evidence type="ECO:0000256" key="2">
    <source>
        <dbReference type="ARBA" id="ARBA00001946"/>
    </source>
</evidence>
<reference evidence="19" key="1">
    <citation type="journal article" date="2021" name="PeerJ">
        <title>Extensive microbial diversity within the chicken gut microbiome revealed by metagenomics and culture.</title>
        <authorList>
            <person name="Gilroy R."/>
            <person name="Ravi A."/>
            <person name="Getino M."/>
            <person name="Pursley I."/>
            <person name="Horton D.L."/>
            <person name="Alikhan N.F."/>
            <person name="Baker D."/>
            <person name="Gharbi K."/>
            <person name="Hall N."/>
            <person name="Watson M."/>
            <person name="Adriaenssens E.M."/>
            <person name="Foster-Nyarko E."/>
            <person name="Jarju S."/>
            <person name="Secka A."/>
            <person name="Antonio M."/>
            <person name="Oren A."/>
            <person name="Chaudhuri R.R."/>
            <person name="La Ragione R."/>
            <person name="Hildebrand F."/>
            <person name="Pallen M.J."/>
        </authorList>
    </citation>
    <scope>NUCLEOTIDE SEQUENCE</scope>
    <source>
        <strain evidence="19">CHK192-19661</strain>
    </source>
</reference>
<evidence type="ECO:0000256" key="3">
    <source>
        <dbReference type="ARBA" id="ARBA00005164"/>
    </source>
</evidence>
<sequence>MTAAEKRYEEWLKETEGLAGLQEELTALRGNAAEISDRFFKELAFGTGGLRGKLGAGTNRMNVCTVGRATHGLADYLLSGTNRSAVIAYDTRHMSEEFAALAARILAAKGIKVYLFDREMPTPVLSFAVRQLQAGAGIVITASHNPKEYNGYKVYNAKGCQITDEAAAEITDCIEKHGYFEEPGEGGTVLTIGTEMLEKFLDAVQAYALPCNGAFYPSVVYTPLNGTGLRPVTGIFGRIGLRDFTVVPSQRDPDGNFSTCPYPNPEEESAMEAALKLAAERGAELVIATDPDADRIGVAARGRDGTYRRFSGNEVGVLLEDFIFSSTCVPENAYFVKTIVTTPMAEKIASAYGVKTKNVLTGFKYIGETIDASRGEKYLFGMEESCGYLIGEHVRDKDSISAAMAIVQMAAHHKERGKTLPEALEELYGRFGKYRTSLHSRAFEGENGRRKIRSIMASLRACPPEELCGERVLLCKDYLAGEDGLPKSDVLLFSGGHVTVIVRPSGTEPKIKAYVTACGDTDAEAAERLSSADAFAEEILA</sequence>
<evidence type="ECO:0000256" key="4">
    <source>
        <dbReference type="ARBA" id="ARBA00005189"/>
    </source>
</evidence>
<keyword evidence="7" id="KW-0597">Phosphoprotein</keyword>
<comment type="cofactor">
    <cofactor evidence="2">
        <name>Mg(2+)</name>
        <dbReference type="ChEBI" id="CHEBI:18420"/>
    </cofactor>
</comment>
<evidence type="ECO:0000256" key="1">
    <source>
        <dbReference type="ARBA" id="ARBA00000443"/>
    </source>
</evidence>
<evidence type="ECO:0000256" key="13">
    <source>
        <dbReference type="ARBA" id="ARBA00041467"/>
    </source>
</evidence>
<dbReference type="InterPro" id="IPR016055">
    <property type="entry name" value="A-D-PHexomutase_a/b/a-I/II/III"/>
</dbReference>
<feature type="domain" description="Alpha-D-phosphohexomutase alpha/beta/alpha" evidence="16">
    <location>
        <begin position="44"/>
        <end position="177"/>
    </location>
</feature>
<dbReference type="Pfam" id="PF00408">
    <property type="entry name" value="PGM_PMM_IV"/>
    <property type="match status" value="1"/>
</dbReference>
<dbReference type="CDD" id="cd05799">
    <property type="entry name" value="PGM2"/>
    <property type="match status" value="1"/>
</dbReference>
<dbReference type="EC" id="5.4.2.2" evidence="6"/>
<gene>
    <name evidence="19" type="ORF">H9726_05290</name>
</gene>
<dbReference type="GO" id="GO:0006166">
    <property type="term" value="P:purine ribonucleoside salvage"/>
    <property type="evidence" value="ECO:0007669"/>
    <property type="project" value="TreeGrafter"/>
</dbReference>
<name>A0A9D2D7F0_9FIRM</name>
<dbReference type="InterPro" id="IPR036900">
    <property type="entry name" value="A-D-PHexomutase_C_sf"/>
</dbReference>
<dbReference type="Pfam" id="PF02879">
    <property type="entry name" value="PGM_PMM_II"/>
    <property type="match status" value="1"/>
</dbReference>
<evidence type="ECO:0000313" key="20">
    <source>
        <dbReference type="Proteomes" id="UP000824025"/>
    </source>
</evidence>
<dbReference type="PANTHER" id="PTHR45745:SF1">
    <property type="entry name" value="PHOSPHOGLUCOMUTASE 2B-RELATED"/>
    <property type="match status" value="1"/>
</dbReference>
<evidence type="ECO:0000256" key="8">
    <source>
        <dbReference type="ARBA" id="ARBA00022723"/>
    </source>
</evidence>
<evidence type="ECO:0000259" key="18">
    <source>
        <dbReference type="Pfam" id="PF02880"/>
    </source>
</evidence>
<dbReference type="Gene3D" id="3.30.310.50">
    <property type="entry name" value="Alpha-D-phosphohexomutase, C-terminal domain"/>
    <property type="match status" value="1"/>
</dbReference>
<comment type="caution">
    <text evidence="19">The sequence shown here is derived from an EMBL/GenBank/DDBJ whole genome shotgun (WGS) entry which is preliminary data.</text>
</comment>
<proteinExistence type="inferred from homology"/>
<feature type="domain" description="Alpha-D-phosphohexomutase C-terminal" evidence="15">
    <location>
        <begin position="492"/>
        <end position="525"/>
    </location>
</feature>
<dbReference type="PROSITE" id="PS00710">
    <property type="entry name" value="PGM_PMM"/>
    <property type="match status" value="1"/>
</dbReference>
<evidence type="ECO:0000313" key="19">
    <source>
        <dbReference type="EMBL" id="HIZ09884.1"/>
    </source>
</evidence>
<dbReference type="GO" id="GO:0004614">
    <property type="term" value="F:phosphoglucomutase activity"/>
    <property type="evidence" value="ECO:0007669"/>
    <property type="project" value="UniProtKB-EC"/>
</dbReference>
<dbReference type="InterPro" id="IPR005846">
    <property type="entry name" value="A-D-PHexomutase_a/b/a-III"/>
</dbReference>
<evidence type="ECO:0000256" key="9">
    <source>
        <dbReference type="ARBA" id="ARBA00022842"/>
    </source>
</evidence>
<evidence type="ECO:0000256" key="5">
    <source>
        <dbReference type="ARBA" id="ARBA00010231"/>
    </source>
</evidence>
<protein>
    <recommendedName>
        <fullName evidence="11">Phosphoglucomutase</fullName>
        <ecNumber evidence="6">5.4.2.2</ecNumber>
    </recommendedName>
    <alternativeName>
        <fullName evidence="13">Alpha-phosphoglucomutase</fullName>
    </alternativeName>
    <alternativeName>
        <fullName evidence="12">Glucose phosphomutase</fullName>
    </alternativeName>
</protein>
<dbReference type="InterPro" id="IPR016066">
    <property type="entry name" value="A-D-PHexomutase_CS"/>
</dbReference>
<evidence type="ECO:0000256" key="12">
    <source>
        <dbReference type="ARBA" id="ARBA00041398"/>
    </source>
</evidence>
<dbReference type="SUPFAM" id="SSF55957">
    <property type="entry name" value="Phosphoglucomutase, C-terminal domain"/>
    <property type="match status" value="1"/>
</dbReference>
<dbReference type="EMBL" id="DXCF01000028">
    <property type="protein sequence ID" value="HIZ09884.1"/>
    <property type="molecule type" value="Genomic_DNA"/>
</dbReference>
<dbReference type="InterPro" id="IPR005841">
    <property type="entry name" value="Alpha-D-phosphohexomutase_SF"/>
</dbReference>
<feature type="domain" description="Alpha-D-phosphohexomutase alpha/beta/alpha" evidence="17">
    <location>
        <begin position="218"/>
        <end position="299"/>
    </location>
</feature>
<dbReference type="PRINTS" id="PR00509">
    <property type="entry name" value="PGMPMM"/>
</dbReference>
<feature type="domain" description="Alpha-D-phosphohexomutase alpha/beta/alpha" evidence="18">
    <location>
        <begin position="312"/>
        <end position="430"/>
    </location>
</feature>
<accession>A0A9D2D7F0</accession>
<dbReference type="PANTHER" id="PTHR45745">
    <property type="entry name" value="PHOSPHOMANNOMUTASE 45A"/>
    <property type="match status" value="1"/>
</dbReference>
<keyword evidence="9 14" id="KW-0460">Magnesium</keyword>
<dbReference type="AlphaFoldDB" id="A0A9D2D7F0"/>
<keyword evidence="8 14" id="KW-0479">Metal-binding</keyword>
<comment type="pathway">
    <text evidence="3">Glycolipid metabolism; diglucosyl-diacylglycerol biosynthesis.</text>
</comment>
<evidence type="ECO:0000259" key="16">
    <source>
        <dbReference type="Pfam" id="PF02878"/>
    </source>
</evidence>
<organism evidence="19 20">
    <name type="scientific">Candidatus Borkfalkia avicola</name>
    <dbReference type="NCBI Taxonomy" id="2838503"/>
    <lineage>
        <taxon>Bacteria</taxon>
        <taxon>Bacillati</taxon>
        <taxon>Bacillota</taxon>
        <taxon>Clostridia</taxon>
        <taxon>Christensenellales</taxon>
        <taxon>Christensenellaceae</taxon>
        <taxon>Candidatus Borkfalkia</taxon>
    </lineage>
</organism>
<evidence type="ECO:0000256" key="10">
    <source>
        <dbReference type="ARBA" id="ARBA00023235"/>
    </source>
</evidence>
<dbReference type="Proteomes" id="UP000824025">
    <property type="component" value="Unassembled WGS sequence"/>
</dbReference>
<dbReference type="InterPro" id="IPR005845">
    <property type="entry name" value="A-D-PHexomutase_a/b/a-II"/>
</dbReference>
<dbReference type="Pfam" id="PF02878">
    <property type="entry name" value="PGM_PMM_I"/>
    <property type="match status" value="1"/>
</dbReference>
<evidence type="ECO:0000256" key="11">
    <source>
        <dbReference type="ARBA" id="ARBA00039995"/>
    </source>
</evidence>
<evidence type="ECO:0000259" key="17">
    <source>
        <dbReference type="Pfam" id="PF02879"/>
    </source>
</evidence>
<keyword evidence="10" id="KW-0413">Isomerase</keyword>
<evidence type="ECO:0000256" key="7">
    <source>
        <dbReference type="ARBA" id="ARBA00022553"/>
    </source>
</evidence>
<dbReference type="Pfam" id="PF02880">
    <property type="entry name" value="PGM_PMM_III"/>
    <property type="match status" value="1"/>
</dbReference>
<comment type="similarity">
    <text evidence="5 14">Belongs to the phosphohexose mutase family.</text>
</comment>
<comment type="pathway">
    <text evidence="4">Lipid metabolism.</text>
</comment>
<evidence type="ECO:0000259" key="15">
    <source>
        <dbReference type="Pfam" id="PF00408"/>
    </source>
</evidence>
<dbReference type="GO" id="GO:0005975">
    <property type="term" value="P:carbohydrate metabolic process"/>
    <property type="evidence" value="ECO:0007669"/>
    <property type="project" value="InterPro"/>
</dbReference>
<comment type="catalytic activity">
    <reaction evidence="1">
        <text>alpha-D-glucose 1-phosphate = alpha-D-glucose 6-phosphate</text>
        <dbReference type="Rhea" id="RHEA:23536"/>
        <dbReference type="ChEBI" id="CHEBI:58225"/>
        <dbReference type="ChEBI" id="CHEBI:58601"/>
        <dbReference type="EC" id="5.4.2.2"/>
    </reaction>
</comment>